<organism evidence="1 2">
    <name type="scientific">Larinioides sclopetarius</name>
    <dbReference type="NCBI Taxonomy" id="280406"/>
    <lineage>
        <taxon>Eukaryota</taxon>
        <taxon>Metazoa</taxon>
        <taxon>Ecdysozoa</taxon>
        <taxon>Arthropoda</taxon>
        <taxon>Chelicerata</taxon>
        <taxon>Arachnida</taxon>
        <taxon>Araneae</taxon>
        <taxon>Araneomorphae</taxon>
        <taxon>Entelegynae</taxon>
        <taxon>Araneoidea</taxon>
        <taxon>Araneidae</taxon>
        <taxon>Larinioides</taxon>
    </lineage>
</organism>
<proteinExistence type="predicted"/>
<dbReference type="Proteomes" id="UP001497382">
    <property type="component" value="Unassembled WGS sequence"/>
</dbReference>
<comment type="caution">
    <text evidence="1">The sequence shown here is derived from an EMBL/GenBank/DDBJ whole genome shotgun (WGS) entry which is preliminary data.</text>
</comment>
<name>A0AAV1Z8Y3_9ARAC</name>
<keyword evidence="2" id="KW-1185">Reference proteome</keyword>
<dbReference type="AlphaFoldDB" id="A0AAV1Z8Y3"/>
<accession>A0AAV1Z8Y3</accession>
<dbReference type="EMBL" id="CAXIEN010000032">
    <property type="protein sequence ID" value="CAL1268144.1"/>
    <property type="molecule type" value="Genomic_DNA"/>
</dbReference>
<protein>
    <submittedName>
        <fullName evidence="1">Uncharacterized protein</fullName>
    </submittedName>
</protein>
<reference evidence="1 2" key="1">
    <citation type="submission" date="2024-04" db="EMBL/GenBank/DDBJ databases">
        <authorList>
            <person name="Rising A."/>
            <person name="Reimegard J."/>
            <person name="Sonavane S."/>
            <person name="Akerstrom W."/>
            <person name="Nylinder S."/>
            <person name="Hedman E."/>
            <person name="Kallberg Y."/>
        </authorList>
    </citation>
    <scope>NUCLEOTIDE SEQUENCE [LARGE SCALE GENOMIC DNA]</scope>
</reference>
<evidence type="ECO:0000313" key="2">
    <source>
        <dbReference type="Proteomes" id="UP001497382"/>
    </source>
</evidence>
<sequence length="39" mass="4666">MKAEKKTFMSTEKQLNNNNNLKKTLHMVMFKKVKILEIL</sequence>
<gene>
    <name evidence="1" type="ORF">LARSCL_LOCUS4015</name>
</gene>
<evidence type="ECO:0000313" key="1">
    <source>
        <dbReference type="EMBL" id="CAL1268144.1"/>
    </source>
</evidence>